<dbReference type="Gene3D" id="3.40.190.10">
    <property type="entry name" value="Periplasmic binding protein-like II"/>
    <property type="match status" value="2"/>
</dbReference>
<dbReference type="Gene3D" id="1.10.10.10">
    <property type="entry name" value="Winged helix-like DNA-binding domain superfamily/Winged helix DNA-binding domain"/>
    <property type="match status" value="1"/>
</dbReference>
<feature type="domain" description="HTH lysR-type" evidence="5">
    <location>
        <begin position="10"/>
        <end position="66"/>
    </location>
</feature>
<dbReference type="GO" id="GO:0003677">
    <property type="term" value="F:DNA binding"/>
    <property type="evidence" value="ECO:0007669"/>
    <property type="project" value="UniProtKB-KW"/>
</dbReference>
<name>A0A9E6TUR6_9PSED</name>
<dbReference type="SUPFAM" id="SSF46785">
    <property type="entry name" value="Winged helix' DNA-binding domain"/>
    <property type="match status" value="1"/>
</dbReference>
<dbReference type="InterPro" id="IPR036388">
    <property type="entry name" value="WH-like_DNA-bd_sf"/>
</dbReference>
<sequence>MNRNELRKADINLMVVFETLMQERNVTRAADKLFVGQPTLSAALNRLRARFNDPLFIRVGHRMEPTARANEIIHHLSPALDALSTALSLTRGFNPASSDMTFRIGLSDDVEYSLLPPLLRALRKEAPGIVLVIKQVNYWNVSELLKSGEITVAVCITLELPANAKRKLLRNMKPMVVRADASPEPITLDDYCSRPHVVVSHVANISGFADEWLAAIGRKRKAVLSVPQYVAVPTLMASTDLLCNLPDHLALTLHERGLLRAEPLPFATPTLGLSLVWLSLTDSDPAERWLRKKMEQFMSDHSLIAPVSAVV</sequence>
<evidence type="ECO:0000259" key="5">
    <source>
        <dbReference type="PROSITE" id="PS50931"/>
    </source>
</evidence>
<evidence type="ECO:0000313" key="7">
    <source>
        <dbReference type="Proteomes" id="UP000634530"/>
    </source>
</evidence>
<keyword evidence="7" id="KW-1185">Reference proteome</keyword>
<reference evidence="6 7" key="2">
    <citation type="journal article" date="2021" name="Microorganisms">
        <title>The Ever-Expanding Pseudomonas Genus: Description of 43 New Species and Partition of the Pseudomonas putida Group.</title>
        <authorList>
            <person name="Girard L."/>
            <person name="Lood C."/>
            <person name="Hofte M."/>
            <person name="Vandamme P."/>
            <person name="Rokni-Zadeh H."/>
            <person name="van Noort V."/>
            <person name="Lavigne R."/>
            <person name="De Mot R."/>
        </authorList>
    </citation>
    <scope>NUCLEOTIDE SEQUENCE [LARGE SCALE GENOMIC DNA]</scope>
    <source>
        <strain evidence="6 7">RW8P3</strain>
    </source>
</reference>
<evidence type="ECO:0000256" key="3">
    <source>
        <dbReference type="ARBA" id="ARBA00023125"/>
    </source>
</evidence>
<evidence type="ECO:0000313" key="6">
    <source>
        <dbReference type="EMBL" id="QXI31137.1"/>
    </source>
</evidence>
<dbReference type="PROSITE" id="PS50931">
    <property type="entry name" value="HTH_LYSR"/>
    <property type="match status" value="1"/>
</dbReference>
<dbReference type="GO" id="GO:0003700">
    <property type="term" value="F:DNA-binding transcription factor activity"/>
    <property type="evidence" value="ECO:0007669"/>
    <property type="project" value="InterPro"/>
</dbReference>
<dbReference type="InterPro" id="IPR050389">
    <property type="entry name" value="LysR-type_TF"/>
</dbReference>
<dbReference type="SUPFAM" id="SSF53850">
    <property type="entry name" value="Periplasmic binding protein-like II"/>
    <property type="match status" value="1"/>
</dbReference>
<dbReference type="PRINTS" id="PR00039">
    <property type="entry name" value="HTHLYSR"/>
</dbReference>
<keyword evidence="2" id="KW-0805">Transcription regulation</keyword>
<dbReference type="PANTHER" id="PTHR30118">
    <property type="entry name" value="HTH-TYPE TRANSCRIPTIONAL REGULATOR LEUO-RELATED"/>
    <property type="match status" value="1"/>
</dbReference>
<evidence type="ECO:0000256" key="2">
    <source>
        <dbReference type="ARBA" id="ARBA00023015"/>
    </source>
</evidence>
<dbReference type="EMBL" id="CP077093">
    <property type="protein sequence ID" value="QXI31137.1"/>
    <property type="molecule type" value="Genomic_DNA"/>
</dbReference>
<reference evidence="6 7" key="1">
    <citation type="journal article" date="2020" name="Microorganisms">
        <title>Reliable Identification of Environmental Pseudomonas Isolates Using the rpoD Gene.</title>
        <authorList>
            <consortium name="The Broad Institute Genome Sequencing Platform"/>
            <person name="Girard L."/>
            <person name="Lood C."/>
            <person name="Rokni-Zadeh H."/>
            <person name="van Noort V."/>
            <person name="Lavigne R."/>
            <person name="De Mot R."/>
        </authorList>
    </citation>
    <scope>NUCLEOTIDE SEQUENCE [LARGE SCALE GENOMIC DNA]</scope>
    <source>
        <strain evidence="6 7">RW8P3</strain>
    </source>
</reference>
<organism evidence="6 7">
    <name type="scientific">Pseudomonas vanderleydeniana</name>
    <dbReference type="NCBI Taxonomy" id="2745495"/>
    <lineage>
        <taxon>Bacteria</taxon>
        <taxon>Pseudomonadati</taxon>
        <taxon>Pseudomonadota</taxon>
        <taxon>Gammaproteobacteria</taxon>
        <taxon>Pseudomonadales</taxon>
        <taxon>Pseudomonadaceae</taxon>
        <taxon>Pseudomonas</taxon>
    </lineage>
</organism>
<dbReference type="KEGG" id="pvw:HU752_014870"/>
<protein>
    <submittedName>
        <fullName evidence="6">LysR family transcriptional regulator</fullName>
    </submittedName>
</protein>
<dbReference type="InterPro" id="IPR005119">
    <property type="entry name" value="LysR_subst-bd"/>
</dbReference>
<evidence type="ECO:0000256" key="4">
    <source>
        <dbReference type="ARBA" id="ARBA00023163"/>
    </source>
</evidence>
<dbReference type="AlphaFoldDB" id="A0A9E6TUR6"/>
<accession>A0A9E6TUR6</accession>
<dbReference type="Proteomes" id="UP000634530">
    <property type="component" value="Chromosome"/>
</dbReference>
<keyword evidence="3" id="KW-0238">DNA-binding</keyword>
<gene>
    <name evidence="6" type="ORF">HU752_014870</name>
</gene>
<dbReference type="InterPro" id="IPR036390">
    <property type="entry name" value="WH_DNA-bd_sf"/>
</dbReference>
<dbReference type="Pfam" id="PF00126">
    <property type="entry name" value="HTH_1"/>
    <property type="match status" value="1"/>
</dbReference>
<dbReference type="PANTHER" id="PTHR30118:SF15">
    <property type="entry name" value="TRANSCRIPTIONAL REGULATORY PROTEIN"/>
    <property type="match status" value="1"/>
</dbReference>
<comment type="similarity">
    <text evidence="1">Belongs to the LysR transcriptional regulatory family.</text>
</comment>
<dbReference type="Pfam" id="PF03466">
    <property type="entry name" value="LysR_substrate"/>
    <property type="match status" value="1"/>
</dbReference>
<dbReference type="InterPro" id="IPR000847">
    <property type="entry name" value="LysR_HTH_N"/>
</dbReference>
<evidence type="ECO:0000256" key="1">
    <source>
        <dbReference type="ARBA" id="ARBA00009437"/>
    </source>
</evidence>
<dbReference type="RefSeq" id="WP_186685582.1">
    <property type="nucleotide sequence ID" value="NZ_CP077093.1"/>
</dbReference>
<proteinExistence type="inferred from homology"/>
<keyword evidence="4" id="KW-0804">Transcription</keyword>